<accession>H6WBE5</accession>
<organism evidence="1">
    <name type="scientific">Moumouvirus sp. 'Monve'</name>
    <dbReference type="NCBI Taxonomy" id="1128131"/>
    <lineage>
        <taxon>Viruses</taxon>
        <taxon>Varidnaviria</taxon>
        <taxon>Bamfordvirae</taxon>
        <taxon>Nucleocytoviricota</taxon>
        <taxon>Megaviricetes</taxon>
        <taxon>Imitervirales</taxon>
        <taxon>Mimiviridae</taxon>
        <taxon>Megamimivirinae</taxon>
        <taxon>Moumouvirus</taxon>
    </lineage>
</organism>
<reference evidence="1" key="1">
    <citation type="journal article" date="2012" name="Proc. Natl. Acad. Sci. U.S.A.">
        <title>Provirophages and transpovirons as the diverse mobilome of giant viruses.</title>
        <authorList>
            <person name="Desnues C."/>
            <person name="La Scola B."/>
            <person name="Yutin N."/>
            <person name="Fournous G."/>
            <person name="Robert C."/>
            <person name="Azza S."/>
            <person name="Jardot P."/>
            <person name="Monteil S."/>
            <person name="Campocasso A."/>
            <person name="Koonin E.V."/>
            <person name="Raoult D."/>
        </authorList>
    </citation>
    <scope>NUCLEOTIDE SEQUENCE</scope>
</reference>
<sequence length="144" mass="17196">MDIKFLKWKNKYDKVNKLYIENGYSMKDACKKVGISSAKYYDVAKIIREENNKNYADIKEQKIKNDDKIKEYQEKIYEIDKICDYCIKLCNNSEHLINERELLTNKLSEILDTVNENNNFIDENNKFLDEVKSLMKKFNAENNV</sequence>
<dbReference type="EMBL" id="JQ063129">
    <property type="protein sequence ID" value="AEY99259.1"/>
    <property type="molecule type" value="Genomic_DNA"/>
</dbReference>
<gene>
    <name evidence="1" type="ORF">tv_R1</name>
</gene>
<name>H6WBE5_9VIRU</name>
<proteinExistence type="predicted"/>
<protein>
    <submittedName>
        <fullName evidence="1">Uncharacterized protein</fullName>
    </submittedName>
</protein>
<evidence type="ECO:0000313" key="1">
    <source>
        <dbReference type="EMBL" id="AEY99259.1"/>
    </source>
</evidence>